<dbReference type="EMBL" id="JBEDUW010000239">
    <property type="protein sequence ID" value="KAK9903077.1"/>
    <property type="molecule type" value="Genomic_DNA"/>
</dbReference>
<accession>A0AAW1VNE7</accession>
<keyword evidence="2" id="KW-1185">Reference proteome</keyword>
<evidence type="ECO:0000313" key="1">
    <source>
        <dbReference type="EMBL" id="KAK9903077.1"/>
    </source>
</evidence>
<organism evidence="1 2">
    <name type="scientific">Rubus argutus</name>
    <name type="common">Southern blackberry</name>
    <dbReference type="NCBI Taxonomy" id="59490"/>
    <lineage>
        <taxon>Eukaryota</taxon>
        <taxon>Viridiplantae</taxon>
        <taxon>Streptophyta</taxon>
        <taxon>Embryophyta</taxon>
        <taxon>Tracheophyta</taxon>
        <taxon>Spermatophyta</taxon>
        <taxon>Magnoliopsida</taxon>
        <taxon>eudicotyledons</taxon>
        <taxon>Gunneridae</taxon>
        <taxon>Pentapetalae</taxon>
        <taxon>rosids</taxon>
        <taxon>fabids</taxon>
        <taxon>Rosales</taxon>
        <taxon>Rosaceae</taxon>
        <taxon>Rosoideae</taxon>
        <taxon>Rosoideae incertae sedis</taxon>
        <taxon>Rubus</taxon>
    </lineage>
</organism>
<comment type="caution">
    <text evidence="1">The sequence shown here is derived from an EMBL/GenBank/DDBJ whole genome shotgun (WGS) entry which is preliminary data.</text>
</comment>
<gene>
    <name evidence="1" type="ORF">M0R45_001278</name>
</gene>
<dbReference type="AlphaFoldDB" id="A0AAW1VNE7"/>
<reference evidence="1 2" key="1">
    <citation type="journal article" date="2023" name="G3 (Bethesda)">
        <title>A chromosome-length genome assembly and annotation of blackberry (Rubus argutus, cv. 'Hillquist').</title>
        <authorList>
            <person name="Bruna T."/>
            <person name="Aryal R."/>
            <person name="Dudchenko O."/>
            <person name="Sargent D.J."/>
            <person name="Mead D."/>
            <person name="Buti M."/>
            <person name="Cavallini A."/>
            <person name="Hytonen T."/>
            <person name="Andres J."/>
            <person name="Pham M."/>
            <person name="Weisz D."/>
            <person name="Mascagni F."/>
            <person name="Usai G."/>
            <person name="Natali L."/>
            <person name="Bassil N."/>
            <person name="Fernandez G.E."/>
            <person name="Lomsadze A."/>
            <person name="Armour M."/>
            <person name="Olukolu B."/>
            <person name="Poorten T."/>
            <person name="Britton C."/>
            <person name="Davik J."/>
            <person name="Ashrafi H."/>
            <person name="Aiden E.L."/>
            <person name="Borodovsky M."/>
            <person name="Worthington M."/>
        </authorList>
    </citation>
    <scope>NUCLEOTIDE SEQUENCE [LARGE SCALE GENOMIC DNA]</scope>
    <source>
        <strain evidence="1">PI 553951</strain>
    </source>
</reference>
<sequence>MNNPLGLRLFSSTSNKTWTKLEQPLSAAKTSSKHTIANWVKWILGSLLTVLISFWRDKYWGNLQKIEGEAEVVMEELTQDIIHKVDALKQDLGDLKTLVRPLLIRLKTMNFKETTPQFLQRKQN</sequence>
<proteinExistence type="predicted"/>
<dbReference type="Proteomes" id="UP001457282">
    <property type="component" value="Unassembled WGS sequence"/>
</dbReference>
<name>A0AAW1VNE7_RUBAR</name>
<protein>
    <submittedName>
        <fullName evidence="1">Uncharacterized protein</fullName>
    </submittedName>
</protein>
<evidence type="ECO:0000313" key="2">
    <source>
        <dbReference type="Proteomes" id="UP001457282"/>
    </source>
</evidence>